<gene>
    <name evidence="7" type="ORF">SAMN05444714_2576</name>
</gene>
<dbReference type="OrthoDB" id="9803968at2"/>
<dbReference type="Proteomes" id="UP000198926">
    <property type="component" value="Unassembled WGS sequence"/>
</dbReference>
<dbReference type="InterPro" id="IPR020845">
    <property type="entry name" value="AMP-binding_CS"/>
</dbReference>
<dbReference type="GO" id="GO:0015645">
    <property type="term" value="F:fatty acid ligase activity"/>
    <property type="evidence" value="ECO:0007669"/>
    <property type="project" value="TreeGrafter"/>
</dbReference>
<dbReference type="GO" id="GO:0016405">
    <property type="term" value="F:CoA-ligase activity"/>
    <property type="evidence" value="ECO:0007669"/>
    <property type="project" value="UniProtKB-ARBA"/>
</dbReference>
<evidence type="ECO:0000313" key="8">
    <source>
        <dbReference type="Proteomes" id="UP000198926"/>
    </source>
</evidence>
<dbReference type="PANTHER" id="PTHR43605">
    <property type="entry name" value="ACYL-COENZYME A SYNTHETASE"/>
    <property type="match status" value="1"/>
</dbReference>
<feature type="domain" description="AMP-binding enzyme C-terminal" evidence="6">
    <location>
        <begin position="451"/>
        <end position="529"/>
    </location>
</feature>
<dbReference type="RefSeq" id="WP_090209143.1">
    <property type="nucleotide sequence ID" value="NZ_FOZM01000002.1"/>
</dbReference>
<keyword evidence="4" id="KW-0067">ATP-binding</keyword>
<dbReference type="Gene3D" id="3.30.300.30">
    <property type="match status" value="1"/>
</dbReference>
<dbReference type="PROSITE" id="PS00455">
    <property type="entry name" value="AMP_BINDING"/>
    <property type="match status" value="1"/>
</dbReference>
<dbReference type="SUPFAM" id="SSF56801">
    <property type="entry name" value="Acetyl-CoA synthetase-like"/>
    <property type="match status" value="1"/>
</dbReference>
<evidence type="ECO:0000256" key="2">
    <source>
        <dbReference type="ARBA" id="ARBA00022598"/>
    </source>
</evidence>
<feature type="domain" description="AMP-dependent synthetase/ligase" evidence="5">
    <location>
        <begin position="31"/>
        <end position="397"/>
    </location>
</feature>
<dbReference type="InterPro" id="IPR025110">
    <property type="entry name" value="AMP-bd_C"/>
</dbReference>
<dbReference type="GO" id="GO:0006633">
    <property type="term" value="P:fatty acid biosynthetic process"/>
    <property type="evidence" value="ECO:0007669"/>
    <property type="project" value="TreeGrafter"/>
</dbReference>
<protein>
    <submittedName>
        <fullName evidence="7">Acetyl-CoA synthetase</fullName>
    </submittedName>
</protein>
<evidence type="ECO:0000259" key="6">
    <source>
        <dbReference type="Pfam" id="PF13193"/>
    </source>
</evidence>
<keyword evidence="8" id="KW-1185">Reference proteome</keyword>
<evidence type="ECO:0000256" key="1">
    <source>
        <dbReference type="ARBA" id="ARBA00006432"/>
    </source>
</evidence>
<dbReference type="GO" id="GO:0005524">
    <property type="term" value="F:ATP binding"/>
    <property type="evidence" value="ECO:0007669"/>
    <property type="project" value="UniProtKB-KW"/>
</dbReference>
<organism evidence="7 8">
    <name type="scientific">Yoonia litorea</name>
    <dbReference type="NCBI Taxonomy" id="1123755"/>
    <lineage>
        <taxon>Bacteria</taxon>
        <taxon>Pseudomonadati</taxon>
        <taxon>Pseudomonadota</taxon>
        <taxon>Alphaproteobacteria</taxon>
        <taxon>Rhodobacterales</taxon>
        <taxon>Paracoccaceae</taxon>
        <taxon>Yoonia</taxon>
    </lineage>
</organism>
<dbReference type="AlphaFoldDB" id="A0A1I6MXN0"/>
<dbReference type="STRING" id="1123755.SAMN05444714_2576"/>
<keyword evidence="3" id="KW-0547">Nucleotide-binding</keyword>
<dbReference type="InterPro" id="IPR000873">
    <property type="entry name" value="AMP-dep_synth/lig_dom"/>
</dbReference>
<evidence type="ECO:0000313" key="7">
    <source>
        <dbReference type="EMBL" id="SFS20308.1"/>
    </source>
</evidence>
<comment type="similarity">
    <text evidence="1">Belongs to the ATP-dependent AMP-binding enzyme family.</text>
</comment>
<evidence type="ECO:0000256" key="3">
    <source>
        <dbReference type="ARBA" id="ARBA00022741"/>
    </source>
</evidence>
<dbReference type="Gene3D" id="3.40.50.12780">
    <property type="entry name" value="N-terminal domain of ligase-like"/>
    <property type="match status" value="1"/>
</dbReference>
<dbReference type="InterPro" id="IPR051087">
    <property type="entry name" value="Mitochondrial_ACSM"/>
</dbReference>
<dbReference type="EMBL" id="FOZM01000002">
    <property type="protein sequence ID" value="SFS20308.1"/>
    <property type="molecule type" value="Genomic_DNA"/>
</dbReference>
<accession>A0A1I6MXN0</accession>
<keyword evidence="2" id="KW-0436">Ligase</keyword>
<evidence type="ECO:0000256" key="4">
    <source>
        <dbReference type="ARBA" id="ARBA00022840"/>
    </source>
</evidence>
<dbReference type="InterPro" id="IPR042099">
    <property type="entry name" value="ANL_N_sf"/>
</dbReference>
<name>A0A1I6MXN0_9RHOB</name>
<sequence>MLTKADTYALTREGFRWDIPERYNLGVSICDRHAETRPDQTAVIDVAETGARAVYSFVQLRDASNRLANHLAGVVDRGDRIAVLLPQRFETAVAHIAVTKMGCISLPLFTQFGPEALLHRLRDSGTKVVITDATGAAKLAAMRDALPELAQVLSVDGADHGALDYHTACAENAVVFSPVDTVADDPAILIYTSGTTGAPKGALHAHRVLLGHLPGVEMSHDFFPQPGDKIWTPADWAWIGGLLDVMMPALYHAVPVVACRFRKFTAAAAYDLIREEGIRNAFLPPTALKLMRLETPERPIPMRSVASGGETLGKELIAWGQEVFGTTINEFYGQTECNMIVSSCAALAPAEPGVMGFAVPGHDVDVVDEARQAICDIDEEGSIAVRAPDPVMFLGYWNNSEATESKFVEIDDAKWLLTGDKGCKTPSGRIRFIGRDDDIISSGGYRIGPAEIEDCLLTHPAVQMAGVVGMPDPLRGSIVCAYLKLADGTVGSNALADEIALHVKTRLAAYEYPRAIRFVEDMPMTTTGKIIRAKLREMAEREASQD</sequence>
<dbReference type="PANTHER" id="PTHR43605:SF10">
    <property type="entry name" value="ACYL-COA SYNTHETASE MEDIUM CHAIN FAMILY MEMBER 3"/>
    <property type="match status" value="1"/>
</dbReference>
<reference evidence="7 8" key="1">
    <citation type="submission" date="2016-10" db="EMBL/GenBank/DDBJ databases">
        <authorList>
            <person name="de Groot N.N."/>
        </authorList>
    </citation>
    <scope>NUCLEOTIDE SEQUENCE [LARGE SCALE GENOMIC DNA]</scope>
    <source>
        <strain evidence="7 8">DSM 29433</strain>
    </source>
</reference>
<dbReference type="GO" id="GO:0004321">
    <property type="term" value="F:fatty-acyl-CoA synthase activity"/>
    <property type="evidence" value="ECO:0007669"/>
    <property type="project" value="TreeGrafter"/>
</dbReference>
<proteinExistence type="inferred from homology"/>
<dbReference type="Pfam" id="PF00501">
    <property type="entry name" value="AMP-binding"/>
    <property type="match status" value="1"/>
</dbReference>
<dbReference type="GO" id="GO:0006637">
    <property type="term" value="P:acyl-CoA metabolic process"/>
    <property type="evidence" value="ECO:0007669"/>
    <property type="project" value="TreeGrafter"/>
</dbReference>
<evidence type="ECO:0000259" key="5">
    <source>
        <dbReference type="Pfam" id="PF00501"/>
    </source>
</evidence>
<dbReference type="InterPro" id="IPR045851">
    <property type="entry name" value="AMP-bd_C_sf"/>
</dbReference>
<dbReference type="Pfam" id="PF13193">
    <property type="entry name" value="AMP-binding_C"/>
    <property type="match status" value="1"/>
</dbReference>